<dbReference type="GO" id="GO:0030288">
    <property type="term" value="C:outer membrane-bounded periplasmic space"/>
    <property type="evidence" value="ECO:0007669"/>
    <property type="project" value="TreeGrafter"/>
</dbReference>
<proteinExistence type="predicted"/>
<dbReference type="Pfam" id="PF01520">
    <property type="entry name" value="Amidase_3"/>
    <property type="match status" value="1"/>
</dbReference>
<dbReference type="SMART" id="SM00646">
    <property type="entry name" value="Ami_3"/>
    <property type="match status" value="1"/>
</dbReference>
<feature type="non-terminal residue" evidence="3">
    <location>
        <position position="1"/>
    </location>
</feature>
<dbReference type="SUPFAM" id="SSF53187">
    <property type="entry name" value="Zn-dependent exopeptidases"/>
    <property type="match status" value="1"/>
</dbReference>
<dbReference type="InterPro" id="IPR002508">
    <property type="entry name" value="MurNAc-LAA_cat"/>
</dbReference>
<feature type="domain" description="MurNAc-LAA" evidence="2">
    <location>
        <begin position="22"/>
        <end position="132"/>
    </location>
</feature>
<keyword evidence="1" id="KW-0378">Hydrolase</keyword>
<dbReference type="Gene3D" id="3.40.630.40">
    <property type="entry name" value="Zn-dependent exopeptidases"/>
    <property type="match status" value="1"/>
</dbReference>
<evidence type="ECO:0000256" key="1">
    <source>
        <dbReference type="ARBA" id="ARBA00022801"/>
    </source>
</evidence>
<dbReference type="GO" id="GO:0008745">
    <property type="term" value="F:N-acetylmuramoyl-L-alanine amidase activity"/>
    <property type="evidence" value="ECO:0007669"/>
    <property type="project" value="InterPro"/>
</dbReference>
<dbReference type="PANTHER" id="PTHR30404">
    <property type="entry name" value="N-ACETYLMURAMOYL-L-ALANINE AMIDASE"/>
    <property type="match status" value="1"/>
</dbReference>
<comment type="caution">
    <text evidence="3">The sequence shown here is derived from an EMBL/GenBank/DDBJ whole genome shotgun (WGS) entry which is preliminary data.</text>
</comment>
<dbReference type="GO" id="GO:0009253">
    <property type="term" value="P:peptidoglycan catabolic process"/>
    <property type="evidence" value="ECO:0007669"/>
    <property type="project" value="InterPro"/>
</dbReference>
<dbReference type="CDD" id="cd02696">
    <property type="entry name" value="MurNAc-LAA"/>
    <property type="match status" value="1"/>
</dbReference>
<accession>X0U2R1</accession>
<dbReference type="InterPro" id="IPR050695">
    <property type="entry name" value="N-acetylmuramoyl_amidase_3"/>
</dbReference>
<organism evidence="3">
    <name type="scientific">marine sediment metagenome</name>
    <dbReference type="NCBI Taxonomy" id="412755"/>
    <lineage>
        <taxon>unclassified sequences</taxon>
        <taxon>metagenomes</taxon>
        <taxon>ecological metagenomes</taxon>
    </lineage>
</organism>
<reference evidence="3" key="1">
    <citation type="journal article" date="2014" name="Front. Microbiol.">
        <title>High frequency of phylogenetically diverse reductive dehalogenase-homologous genes in deep subseafloor sedimentary metagenomes.</title>
        <authorList>
            <person name="Kawai M."/>
            <person name="Futagami T."/>
            <person name="Toyoda A."/>
            <person name="Takaki Y."/>
            <person name="Nishi S."/>
            <person name="Hori S."/>
            <person name="Arai W."/>
            <person name="Tsubouchi T."/>
            <person name="Morono Y."/>
            <person name="Uchiyama I."/>
            <person name="Ito T."/>
            <person name="Fujiyama A."/>
            <person name="Inagaki F."/>
            <person name="Takami H."/>
        </authorList>
    </citation>
    <scope>NUCLEOTIDE SEQUENCE</scope>
    <source>
        <strain evidence="3">Expedition CK06-06</strain>
    </source>
</reference>
<dbReference type="PANTHER" id="PTHR30404:SF0">
    <property type="entry name" value="N-ACETYLMURAMOYL-L-ALANINE AMIDASE AMIC"/>
    <property type="match status" value="1"/>
</dbReference>
<evidence type="ECO:0000313" key="3">
    <source>
        <dbReference type="EMBL" id="GAF99834.1"/>
    </source>
</evidence>
<dbReference type="EMBL" id="BARS01027577">
    <property type="protein sequence ID" value="GAF99834.1"/>
    <property type="molecule type" value="Genomic_DNA"/>
</dbReference>
<sequence>RNDRNVIMTRSADEFVELNDRADLANRSRASMFISIHADSCPRSAVRGFTVYVAKSASKEAVALGRAIERRMSAVVAHNLGVRRADYRVLVRTVCPAVLVELGYLSNAFEARKLSQRGYRRSLSDAISQGILDYQEGRGR</sequence>
<protein>
    <recommendedName>
        <fullName evidence="2">MurNAc-LAA domain-containing protein</fullName>
    </recommendedName>
</protein>
<name>X0U2R1_9ZZZZ</name>
<dbReference type="AlphaFoldDB" id="X0U2R1"/>
<evidence type="ECO:0000259" key="2">
    <source>
        <dbReference type="SMART" id="SM00646"/>
    </source>
</evidence>
<gene>
    <name evidence="3" type="ORF">S01H1_43294</name>
</gene>